<accession>A0A444MLV0</accession>
<name>A0A444MLV0_9SPHI</name>
<comment type="caution">
    <text evidence="2">The sequence shown here is derived from an EMBL/GenBank/DDBJ whole genome shotgun (WGS) entry which is preliminary data.</text>
</comment>
<keyword evidence="2" id="KW-0121">Carboxypeptidase</keyword>
<keyword evidence="2" id="KW-0378">Hydrolase</keyword>
<evidence type="ECO:0000313" key="3">
    <source>
        <dbReference type="Proteomes" id="UP000286701"/>
    </source>
</evidence>
<keyword evidence="3" id="KW-1185">Reference proteome</keyword>
<reference evidence="2 3" key="1">
    <citation type="submission" date="2019-01" db="EMBL/GenBank/DDBJ databases">
        <title>Mucilaginibacter antarcticum sp. nov., isolated from antarctic soil.</title>
        <authorList>
            <person name="Yan Y.-Q."/>
            <person name="Du Z.-J."/>
        </authorList>
    </citation>
    <scope>NUCLEOTIDE SEQUENCE [LARGE SCALE GENOMIC DNA]</scope>
    <source>
        <strain evidence="2 3">F01003</strain>
    </source>
</reference>
<protein>
    <submittedName>
        <fullName evidence="2">Carboxypeptidase-like regulatory domain-containing protein</fullName>
    </submittedName>
</protein>
<dbReference type="AlphaFoldDB" id="A0A444MLV0"/>
<dbReference type="EMBL" id="SBIW01000007">
    <property type="protein sequence ID" value="RWY50216.1"/>
    <property type="molecule type" value="Genomic_DNA"/>
</dbReference>
<organism evidence="2 3">
    <name type="scientific">Mucilaginibacter gilvus</name>
    <dbReference type="NCBI Taxonomy" id="2305909"/>
    <lineage>
        <taxon>Bacteria</taxon>
        <taxon>Pseudomonadati</taxon>
        <taxon>Bacteroidota</taxon>
        <taxon>Sphingobacteriia</taxon>
        <taxon>Sphingobacteriales</taxon>
        <taxon>Sphingobacteriaceae</taxon>
        <taxon>Mucilaginibacter</taxon>
    </lineage>
</organism>
<dbReference type="Proteomes" id="UP000286701">
    <property type="component" value="Unassembled WGS sequence"/>
</dbReference>
<evidence type="ECO:0000313" key="2">
    <source>
        <dbReference type="EMBL" id="RWY50216.1"/>
    </source>
</evidence>
<keyword evidence="2" id="KW-0645">Protease</keyword>
<feature type="chain" id="PRO_5019115262" evidence="1">
    <location>
        <begin position="29"/>
        <end position="280"/>
    </location>
</feature>
<dbReference type="Gene3D" id="2.60.40.1120">
    <property type="entry name" value="Carboxypeptidase-like, regulatory domain"/>
    <property type="match status" value="1"/>
</dbReference>
<feature type="signal peptide" evidence="1">
    <location>
        <begin position="1"/>
        <end position="28"/>
    </location>
</feature>
<dbReference type="Pfam" id="PF13715">
    <property type="entry name" value="CarbopepD_reg_2"/>
    <property type="match status" value="1"/>
</dbReference>
<proteinExistence type="predicted"/>
<dbReference type="InterPro" id="IPR008969">
    <property type="entry name" value="CarboxyPept-like_regulatory"/>
</dbReference>
<dbReference type="GO" id="GO:0004180">
    <property type="term" value="F:carboxypeptidase activity"/>
    <property type="evidence" value="ECO:0007669"/>
    <property type="project" value="UniProtKB-KW"/>
</dbReference>
<evidence type="ECO:0000256" key="1">
    <source>
        <dbReference type="SAM" id="SignalP"/>
    </source>
</evidence>
<keyword evidence="1" id="KW-0732">Signal</keyword>
<dbReference type="OrthoDB" id="2247630at2"/>
<sequence>MAVFIRLAGMKYLFFVCLFSSFSFFANAQLFEGIVKDAKTNQLLPYVNVGIIGKATGTVSDTDGKYSIALTGHDADSLRISMVGYRPQSFLIADLIKGYSTYKTTNLQPDLREIKEVRVTNHKWKQVVLGNTTHSQSTNAGFTSNKLGNEIGAIIKIKRAPTYLKQFNASIAGDVSDSVKLRLNFYTVKGGLPDKPLQLQSIFVNVKKGDKKITVDLEPYFIVVDDKFFVSLEWIINARGHGIMFSASLLSSAVISRETSQAEWEKEGIAGVGFNVLADY</sequence>
<gene>
    <name evidence="2" type="ORF">EPL05_15825</name>
</gene>
<dbReference type="SUPFAM" id="SSF49464">
    <property type="entry name" value="Carboxypeptidase regulatory domain-like"/>
    <property type="match status" value="1"/>
</dbReference>